<dbReference type="InterPro" id="IPR051531">
    <property type="entry name" value="N-acetyltransferase"/>
</dbReference>
<evidence type="ECO:0000313" key="3">
    <source>
        <dbReference type="EMBL" id="SFN08678.1"/>
    </source>
</evidence>
<dbReference type="RefSeq" id="WP_093149480.1">
    <property type="nucleotide sequence ID" value="NZ_FOUP01000002.1"/>
</dbReference>
<dbReference type="InterPro" id="IPR000182">
    <property type="entry name" value="GNAT_dom"/>
</dbReference>
<dbReference type="EMBL" id="FOUP01000002">
    <property type="protein sequence ID" value="SFN08678.1"/>
    <property type="molecule type" value="Genomic_DNA"/>
</dbReference>
<dbReference type="Gene3D" id="3.40.630.30">
    <property type="match status" value="1"/>
</dbReference>
<name>A0A1I4W4Z7_9PSEU</name>
<reference evidence="2 5" key="2">
    <citation type="submission" date="2018-10" db="EMBL/GenBank/DDBJ databases">
        <title>Sequencing the genomes of 1000 actinobacteria strains.</title>
        <authorList>
            <person name="Klenk H.-P."/>
        </authorList>
    </citation>
    <scope>NUCLEOTIDE SEQUENCE [LARGE SCALE GENOMIC DNA]</scope>
    <source>
        <strain evidence="2 5">DSM 45119</strain>
    </source>
</reference>
<dbReference type="GO" id="GO:0016747">
    <property type="term" value="F:acyltransferase activity, transferring groups other than amino-acyl groups"/>
    <property type="evidence" value="ECO:0007669"/>
    <property type="project" value="InterPro"/>
</dbReference>
<dbReference type="PANTHER" id="PTHR43792:SF1">
    <property type="entry name" value="N-ACETYLTRANSFERASE DOMAIN-CONTAINING PROTEIN"/>
    <property type="match status" value="1"/>
</dbReference>
<keyword evidence="3" id="KW-0808">Transferase</keyword>
<dbReference type="PANTHER" id="PTHR43792">
    <property type="entry name" value="GNAT FAMILY, PUTATIVE (AFU_ORTHOLOGUE AFUA_3G00765)-RELATED-RELATED"/>
    <property type="match status" value="1"/>
</dbReference>
<dbReference type="SUPFAM" id="SSF55729">
    <property type="entry name" value="Acyl-CoA N-acyltransferases (Nat)"/>
    <property type="match status" value="1"/>
</dbReference>
<evidence type="ECO:0000313" key="2">
    <source>
        <dbReference type="EMBL" id="RKT87054.1"/>
    </source>
</evidence>
<evidence type="ECO:0000313" key="5">
    <source>
        <dbReference type="Proteomes" id="UP000270697"/>
    </source>
</evidence>
<dbReference type="OrthoDB" id="4403558at2"/>
<dbReference type="Proteomes" id="UP000199398">
    <property type="component" value="Unassembled WGS sequence"/>
</dbReference>
<gene>
    <name evidence="2" type="ORF">ATL45_5439</name>
    <name evidence="3" type="ORF">SAMN05421805_102546</name>
</gene>
<feature type="domain" description="N-acetyltransferase" evidence="1">
    <location>
        <begin position="31"/>
        <end position="188"/>
    </location>
</feature>
<protein>
    <submittedName>
        <fullName evidence="3">Protein N-acetyltransferase, RimJ/RimL family</fullName>
    </submittedName>
    <submittedName>
        <fullName evidence="2">RimJ/RimL family protein N-acetyltransferase</fullName>
    </submittedName>
</protein>
<dbReference type="Proteomes" id="UP000270697">
    <property type="component" value="Unassembled WGS sequence"/>
</dbReference>
<dbReference type="STRING" id="455193.SAMN05421805_102546"/>
<evidence type="ECO:0000313" key="4">
    <source>
        <dbReference type="Proteomes" id="UP000199398"/>
    </source>
</evidence>
<organism evidence="3 4">
    <name type="scientific">Saccharopolyspora antimicrobica</name>
    <dbReference type="NCBI Taxonomy" id="455193"/>
    <lineage>
        <taxon>Bacteria</taxon>
        <taxon>Bacillati</taxon>
        <taxon>Actinomycetota</taxon>
        <taxon>Actinomycetes</taxon>
        <taxon>Pseudonocardiales</taxon>
        <taxon>Pseudonocardiaceae</taxon>
        <taxon>Saccharopolyspora</taxon>
    </lineage>
</organism>
<accession>A0A1I4W4Z7</accession>
<evidence type="ECO:0000259" key="1">
    <source>
        <dbReference type="PROSITE" id="PS51186"/>
    </source>
</evidence>
<dbReference type="EMBL" id="RBXX01000002">
    <property type="protein sequence ID" value="RKT87054.1"/>
    <property type="molecule type" value="Genomic_DNA"/>
</dbReference>
<proteinExistence type="predicted"/>
<sequence length="189" mass="20979">MNQHRSSATDRELVRLRKLLAEPPVLRTDRLDLEPLRADHAEEMSAVLASPELYEFIGGVPLTAAELRTRYERMLAGSPDPEVSWCNWVIRLRAENRLVGTVQATIGPGYPGPAAEIAWMVGTGWQRRGIAKEAVLALVDWLRRLPVHGVLAHVHPQHRASAAVAEAAGLKPTADVHDGEVVWRLPFRD</sequence>
<reference evidence="3 4" key="1">
    <citation type="submission" date="2016-10" db="EMBL/GenBank/DDBJ databases">
        <authorList>
            <person name="de Groot N.N."/>
        </authorList>
    </citation>
    <scope>NUCLEOTIDE SEQUENCE [LARGE SCALE GENOMIC DNA]</scope>
    <source>
        <strain evidence="3 4">CPCC 201259</strain>
    </source>
</reference>
<keyword evidence="5" id="KW-1185">Reference proteome</keyword>
<dbReference type="AlphaFoldDB" id="A0A1I4W4Z7"/>
<dbReference type="Pfam" id="PF13302">
    <property type="entry name" value="Acetyltransf_3"/>
    <property type="match status" value="1"/>
</dbReference>
<dbReference type="PROSITE" id="PS51186">
    <property type="entry name" value="GNAT"/>
    <property type="match status" value="1"/>
</dbReference>
<dbReference type="InterPro" id="IPR016181">
    <property type="entry name" value="Acyl_CoA_acyltransferase"/>
</dbReference>